<name>A0A173XZA5_9FIRM</name>
<reference evidence="4 5" key="1">
    <citation type="submission" date="2015-09" db="EMBL/GenBank/DDBJ databases">
        <authorList>
            <consortium name="Pathogen Informatics"/>
        </authorList>
    </citation>
    <scope>NUCLEOTIDE SEQUENCE [LARGE SCALE GENOMIC DNA]</scope>
    <source>
        <strain evidence="4 5">2789STDY5608860</strain>
    </source>
</reference>
<dbReference type="PANTHER" id="PTHR33392:SF6">
    <property type="entry name" value="POLYISOPRENYL-TEICHOIC ACID--PEPTIDOGLYCAN TEICHOIC ACID TRANSFERASE TAGU"/>
    <property type="match status" value="1"/>
</dbReference>
<dbReference type="PANTHER" id="PTHR33392">
    <property type="entry name" value="POLYISOPRENYL-TEICHOIC ACID--PEPTIDOGLYCAN TEICHOIC ACID TRANSFERASE TAGU"/>
    <property type="match status" value="1"/>
</dbReference>
<gene>
    <name evidence="4" type="primary">ywtF_1</name>
    <name evidence="4" type="ORF">ERS852417_00551</name>
</gene>
<dbReference type="Pfam" id="PF03816">
    <property type="entry name" value="LytR_cpsA_psr"/>
    <property type="match status" value="1"/>
</dbReference>
<feature type="transmembrane region" description="Helical" evidence="2">
    <location>
        <begin position="78"/>
        <end position="98"/>
    </location>
</feature>
<dbReference type="EMBL" id="CYYW01000003">
    <property type="protein sequence ID" value="CUN56336.1"/>
    <property type="molecule type" value="Genomic_DNA"/>
</dbReference>
<proteinExistence type="inferred from homology"/>
<dbReference type="AlphaFoldDB" id="A0A173XZA5"/>
<evidence type="ECO:0000256" key="1">
    <source>
        <dbReference type="ARBA" id="ARBA00006068"/>
    </source>
</evidence>
<keyword evidence="2" id="KW-0812">Transmembrane</keyword>
<protein>
    <submittedName>
        <fullName evidence="4">Putative transcriptional regulator ywtF</fullName>
    </submittedName>
</protein>
<feature type="domain" description="Cell envelope-related transcriptional attenuator" evidence="3">
    <location>
        <begin position="256"/>
        <end position="400"/>
    </location>
</feature>
<dbReference type="NCBIfam" id="TIGR00350">
    <property type="entry name" value="lytR_cpsA_psr"/>
    <property type="match status" value="1"/>
</dbReference>
<dbReference type="InterPro" id="IPR004474">
    <property type="entry name" value="LytR_CpsA_psr"/>
</dbReference>
<accession>A0A173XZA5</accession>
<feature type="transmembrane region" description="Helical" evidence="2">
    <location>
        <begin position="52"/>
        <end position="71"/>
    </location>
</feature>
<keyword evidence="2" id="KW-1133">Transmembrane helix</keyword>
<evidence type="ECO:0000313" key="5">
    <source>
        <dbReference type="Proteomes" id="UP000095384"/>
    </source>
</evidence>
<sequence>MRENNIREVKKEKSDKKFSFKYIVWLIAMAFLVTSVVVLTKVVKMNILPTKFLVVAIGVVVLIILLDLLAARKLWSGILTSIISIALIAAMIIGIIAINKVDKTVDIVTDKGTEEKTEMVIAVLADSDVEKITDLSELLIGYLDDYDVNSSKKVMDEIDKSVGGSANYNAFDDKFAMVDALYNQTIKAMILNKANIDVIKDGEGYEDFEDKVKIIYSSEITNYIEIVDKEQNTNLNQFVVYISGIDTFGDVSVRSRSDVNILAVVNTKTKHIQLINTPRDYYIEHPKSNGVKDKLTHAGLYGVENSIGALENLYGVKINYYVRMNFSGFEDIIDAMGGIDVYSDKDFTVEPVKHYTVGVNHLSGIEALAFARERHAFAAGDIQRGQNQMKVIIAMINKLSSKDVLYNYSNVLDGIAGTFQTDMASDDIYTLVKKQLVDNTKYTIDSYSVTGTGDSCTTYSTPNTKVWVMQPNMDEVEHAKGLINSVLSE</sequence>
<dbReference type="InterPro" id="IPR050922">
    <property type="entry name" value="LytR/CpsA/Psr_CW_biosynth"/>
</dbReference>
<evidence type="ECO:0000259" key="3">
    <source>
        <dbReference type="Pfam" id="PF03816"/>
    </source>
</evidence>
<comment type="similarity">
    <text evidence="1">Belongs to the LytR/CpsA/Psr (LCP) family.</text>
</comment>
<keyword evidence="2" id="KW-0472">Membrane</keyword>
<evidence type="ECO:0000313" key="4">
    <source>
        <dbReference type="EMBL" id="CUN56336.1"/>
    </source>
</evidence>
<feature type="transmembrane region" description="Helical" evidence="2">
    <location>
        <begin position="20"/>
        <end position="40"/>
    </location>
</feature>
<dbReference type="Gene3D" id="3.40.190.10">
    <property type="entry name" value="Periplasmic binding protein-like II"/>
    <property type="match status" value="1"/>
</dbReference>
<dbReference type="Gene3D" id="3.40.630.190">
    <property type="entry name" value="LCP protein"/>
    <property type="match status" value="1"/>
</dbReference>
<dbReference type="RefSeq" id="WP_055223055.1">
    <property type="nucleotide sequence ID" value="NZ_CYYW01000003.1"/>
</dbReference>
<evidence type="ECO:0000256" key="2">
    <source>
        <dbReference type="SAM" id="Phobius"/>
    </source>
</evidence>
<organism evidence="4 5">
    <name type="scientific">Agathobacter rectalis</name>
    <dbReference type="NCBI Taxonomy" id="39491"/>
    <lineage>
        <taxon>Bacteria</taxon>
        <taxon>Bacillati</taxon>
        <taxon>Bacillota</taxon>
        <taxon>Clostridia</taxon>
        <taxon>Lachnospirales</taxon>
        <taxon>Lachnospiraceae</taxon>
        <taxon>Agathobacter</taxon>
    </lineage>
</organism>
<dbReference type="Proteomes" id="UP000095384">
    <property type="component" value="Unassembled WGS sequence"/>
</dbReference>